<dbReference type="GO" id="GO:0005886">
    <property type="term" value="C:plasma membrane"/>
    <property type="evidence" value="ECO:0007669"/>
    <property type="project" value="UniProtKB-SubCell"/>
</dbReference>
<proteinExistence type="inferred from homology"/>
<feature type="binding site" evidence="10">
    <location>
        <position position="482"/>
    </location>
    <ligand>
        <name>Mn(2+)</name>
        <dbReference type="ChEBI" id="CHEBI:29035"/>
    </ligand>
</feature>
<feature type="binding site" evidence="10">
    <location>
        <position position="481"/>
    </location>
    <ligand>
        <name>Mn(2+)</name>
        <dbReference type="ChEBI" id="CHEBI:29035"/>
    </ligand>
</feature>
<evidence type="ECO:0000256" key="5">
    <source>
        <dbReference type="ARBA" id="ARBA00022692"/>
    </source>
</evidence>
<evidence type="ECO:0000256" key="4">
    <source>
        <dbReference type="ARBA" id="ARBA00022475"/>
    </source>
</evidence>
<evidence type="ECO:0000256" key="10">
    <source>
        <dbReference type="PIRSR" id="PIRSR005091-3"/>
    </source>
</evidence>
<feature type="transmembrane region" description="Helical" evidence="11">
    <location>
        <begin position="12"/>
        <end position="33"/>
    </location>
</feature>
<dbReference type="Gene3D" id="3.30.1120.170">
    <property type="match status" value="1"/>
</dbReference>
<feature type="transmembrane region" description="Helical" evidence="11">
    <location>
        <begin position="123"/>
        <end position="143"/>
    </location>
</feature>
<dbReference type="InterPro" id="IPR012160">
    <property type="entry name" value="LtaS-like"/>
</dbReference>
<dbReference type="CDD" id="cd16015">
    <property type="entry name" value="LTA_synthase"/>
    <property type="match status" value="1"/>
</dbReference>
<dbReference type="InterPro" id="IPR017850">
    <property type="entry name" value="Alkaline_phosphatase_core_sf"/>
</dbReference>
<reference evidence="13 14" key="1">
    <citation type="submission" date="2019-04" db="EMBL/GenBank/DDBJ databases">
        <title>Microbes associate with the intestines of laboratory mice.</title>
        <authorList>
            <person name="Navarre W."/>
            <person name="Wong E."/>
            <person name="Huang K."/>
            <person name="Tropini C."/>
            <person name="Ng K."/>
            <person name="Yu B."/>
        </authorList>
    </citation>
    <scope>NUCLEOTIDE SEQUENCE [LARGE SCALE GENOMIC DNA]</scope>
    <source>
        <strain evidence="13 14">NM50_B9-20</strain>
    </source>
</reference>
<feature type="transmembrane region" description="Helical" evidence="11">
    <location>
        <begin position="164"/>
        <end position="182"/>
    </location>
</feature>
<keyword evidence="14" id="KW-1185">Reference proteome</keyword>
<dbReference type="AlphaFoldDB" id="A0A4S2DP30"/>
<dbReference type="EMBL" id="SRYR01000001">
    <property type="protein sequence ID" value="TGY44129.1"/>
    <property type="molecule type" value="Genomic_DNA"/>
</dbReference>
<keyword evidence="4" id="KW-1003">Cell membrane</keyword>
<keyword evidence="9" id="KW-0464">Manganese</keyword>
<dbReference type="Gene3D" id="3.40.720.10">
    <property type="entry name" value="Alkaline Phosphatase, subunit A"/>
    <property type="match status" value="1"/>
</dbReference>
<comment type="subcellular location">
    <subcellularLocation>
        <location evidence="1">Cell membrane</location>
        <topology evidence="1">Multi-pass membrane protein</topology>
    </subcellularLocation>
</comment>
<dbReference type="Proteomes" id="UP000306888">
    <property type="component" value="Unassembled WGS sequence"/>
</dbReference>
<keyword evidence="9" id="KW-0479">Metal-binding</keyword>
<evidence type="ECO:0000256" key="3">
    <source>
        <dbReference type="ARBA" id="ARBA00009983"/>
    </source>
</evidence>
<evidence type="ECO:0000256" key="8">
    <source>
        <dbReference type="PIRSR" id="PIRSR005091-1"/>
    </source>
</evidence>
<evidence type="ECO:0000259" key="12">
    <source>
        <dbReference type="Pfam" id="PF00884"/>
    </source>
</evidence>
<sequence length="606" mass="70036">MKDFIKKFLFNNWLYVVMVLIIQGKSMLLLSMLRTENSSSINFATMYFGVPAIGAHLLVIAFIFSIMFLFKYKGKIKSAMILNLIITLLFVADIWYYRVNGTFLSLRHLLHPEIFNPIGKSLFNFRVVDLLFFIDFLVFFILFKFDRIRDFKDESKLSLRAIKTIVIAGLTLGIVLLSHYVIDIKGLIPGQSFLRLSWAPFQSFSDMSPLGYHGYDLFYFSNKNIDLTEENINEVETWLNNNKEDLPDNEYFGLLKDKNLIAIQVESLENFVINQKVNGQEITPTLNKLLKNSLYFDNIYEQNNSGTSSDADLMVNTSIFPIRSTSTFPTYPWTSYNSLQMLLNNKGYNTISTHAELPGSWNWAEPHKAFEADKLWDIYEFEEDEIIGPGLSDESYLRQISEKLKTESEPYYTFIATLTSHGPFEIPDDKKLLDLPKELDENMLGGYFQSVRYADEAIKLFLEELDKNGQLDNTVIMIYGDHGGVHKFYEDEIKDAPLNENWWQENTKEIPFIIYNKDIKAETISKVGGQTDFLPTISYLLGVDRKDFENTSMGRVLVNTNRDAVILNDGEIKGTLKDANEEQHLKDTFKIADYIIQGNYFKFLNK</sequence>
<evidence type="ECO:0000256" key="1">
    <source>
        <dbReference type="ARBA" id="ARBA00004651"/>
    </source>
</evidence>
<dbReference type="InterPro" id="IPR000917">
    <property type="entry name" value="Sulfatase_N"/>
</dbReference>
<dbReference type="SUPFAM" id="SSF53649">
    <property type="entry name" value="Alkaline phosphatase-like"/>
    <property type="match status" value="1"/>
</dbReference>
<gene>
    <name evidence="13" type="ORF">E5347_04750</name>
</gene>
<comment type="similarity">
    <text evidence="3">Belongs to the LTA synthase family.</text>
</comment>
<dbReference type="PANTHER" id="PTHR47371:SF3">
    <property type="entry name" value="PHOSPHOGLYCEROL TRANSFERASE I"/>
    <property type="match status" value="1"/>
</dbReference>
<evidence type="ECO:0000256" key="2">
    <source>
        <dbReference type="ARBA" id="ARBA00004936"/>
    </source>
</evidence>
<dbReference type="GO" id="GO:0046872">
    <property type="term" value="F:metal ion binding"/>
    <property type="evidence" value="ECO:0007669"/>
    <property type="project" value="UniProtKB-KW"/>
</dbReference>
<dbReference type="PIRSF" id="PIRSF005091">
    <property type="entry name" value="Mmb_sulf_HI1246"/>
    <property type="match status" value="1"/>
</dbReference>
<dbReference type="RefSeq" id="WP_136005121.1">
    <property type="nucleotide sequence ID" value="NZ_SRYR01000001.1"/>
</dbReference>
<evidence type="ECO:0000256" key="9">
    <source>
        <dbReference type="PIRSR" id="PIRSR005091-2"/>
    </source>
</evidence>
<protein>
    <submittedName>
        <fullName evidence="13">LTA synthase family protein</fullName>
    </submittedName>
</protein>
<feature type="active site" evidence="8">
    <location>
        <position position="308"/>
    </location>
</feature>
<keyword evidence="7 11" id="KW-0472">Membrane</keyword>
<keyword evidence="6 11" id="KW-1133">Transmembrane helix</keyword>
<evidence type="ECO:0000256" key="11">
    <source>
        <dbReference type="SAM" id="Phobius"/>
    </source>
</evidence>
<evidence type="ECO:0000313" key="14">
    <source>
        <dbReference type="Proteomes" id="UP000306888"/>
    </source>
</evidence>
<accession>A0A4S2DP30</accession>
<dbReference type="Pfam" id="PF00884">
    <property type="entry name" value="Sulfatase"/>
    <property type="match status" value="1"/>
</dbReference>
<dbReference type="PANTHER" id="PTHR47371">
    <property type="entry name" value="LIPOTEICHOIC ACID SYNTHASE"/>
    <property type="match status" value="1"/>
</dbReference>
<feature type="domain" description="Sulfatase N-terminal" evidence="12">
    <location>
        <begin position="258"/>
        <end position="543"/>
    </location>
</feature>
<evidence type="ECO:0000256" key="6">
    <source>
        <dbReference type="ARBA" id="ARBA00022989"/>
    </source>
</evidence>
<comment type="pathway">
    <text evidence="2">Cell wall biogenesis; lipoteichoic acid biosynthesis.</text>
</comment>
<comment type="caution">
    <text evidence="13">The sequence shown here is derived from an EMBL/GenBank/DDBJ whole genome shotgun (WGS) entry which is preliminary data.</text>
</comment>
<feature type="binding site" evidence="10">
    <location>
        <position position="266"/>
    </location>
    <ligand>
        <name>Mn(2+)</name>
        <dbReference type="ChEBI" id="CHEBI:29035"/>
    </ligand>
</feature>
<dbReference type="OrthoDB" id="5901192at2"/>
<name>A0A4S2DP30_9CLOT</name>
<feature type="binding site" evidence="9">
    <location>
        <position position="421"/>
    </location>
    <ligand>
        <name>substrate</name>
    </ligand>
</feature>
<dbReference type="InterPro" id="IPR050448">
    <property type="entry name" value="OpgB/LTA_synthase_biosynth"/>
</dbReference>
<keyword evidence="5 11" id="KW-0812">Transmembrane</keyword>
<evidence type="ECO:0000313" key="13">
    <source>
        <dbReference type="EMBL" id="TGY44129.1"/>
    </source>
</evidence>
<evidence type="ECO:0000256" key="7">
    <source>
        <dbReference type="ARBA" id="ARBA00023136"/>
    </source>
</evidence>
<organism evidence="13 14">
    <name type="scientific">Clostridium sartagoforme</name>
    <dbReference type="NCBI Taxonomy" id="84031"/>
    <lineage>
        <taxon>Bacteria</taxon>
        <taxon>Bacillati</taxon>
        <taxon>Bacillota</taxon>
        <taxon>Clostridia</taxon>
        <taxon>Eubacteriales</taxon>
        <taxon>Clostridiaceae</taxon>
        <taxon>Clostridium</taxon>
    </lineage>
</organism>
<feature type="transmembrane region" description="Helical" evidence="11">
    <location>
        <begin position="45"/>
        <end position="70"/>
    </location>
</feature>
<feature type="transmembrane region" description="Helical" evidence="11">
    <location>
        <begin position="79"/>
        <end position="97"/>
    </location>
</feature>